<accession>A0A8J5NXJ0</accession>
<dbReference type="AlphaFoldDB" id="A0A8J5NXJ0"/>
<gene>
    <name evidence="1" type="ORF">Forpe1208_v013453</name>
</gene>
<dbReference type="EMBL" id="JAELUQ010000010">
    <property type="protein sequence ID" value="KAG7407837.1"/>
    <property type="molecule type" value="Genomic_DNA"/>
</dbReference>
<name>A0A8J5NXJ0_FUSOX</name>
<proteinExistence type="predicted"/>
<protein>
    <submittedName>
        <fullName evidence="1">Uncharacterized protein</fullName>
    </submittedName>
</protein>
<organism evidence="1 2">
    <name type="scientific">Fusarium oxysporum f. sp. rapae</name>
    <dbReference type="NCBI Taxonomy" id="485398"/>
    <lineage>
        <taxon>Eukaryota</taxon>
        <taxon>Fungi</taxon>
        <taxon>Dikarya</taxon>
        <taxon>Ascomycota</taxon>
        <taxon>Pezizomycotina</taxon>
        <taxon>Sordariomycetes</taxon>
        <taxon>Hypocreomycetidae</taxon>
        <taxon>Hypocreales</taxon>
        <taxon>Nectriaceae</taxon>
        <taxon>Fusarium</taxon>
        <taxon>Fusarium oxysporum species complex</taxon>
    </lineage>
</organism>
<reference evidence="1" key="1">
    <citation type="submission" date="2021-04" db="EMBL/GenBank/DDBJ databases">
        <title>First draft genome resource for Brassicaceae pathogens Fusarium oxysporum f. sp. raphani and Fusarium oxysporum f. sp. rapae.</title>
        <authorList>
            <person name="Asai S."/>
        </authorList>
    </citation>
    <scope>NUCLEOTIDE SEQUENCE</scope>
    <source>
        <strain evidence="1">Tf1208</strain>
    </source>
</reference>
<evidence type="ECO:0000313" key="2">
    <source>
        <dbReference type="Proteomes" id="UP000694050"/>
    </source>
</evidence>
<comment type="caution">
    <text evidence="1">The sequence shown here is derived from an EMBL/GenBank/DDBJ whole genome shotgun (WGS) entry which is preliminary data.</text>
</comment>
<evidence type="ECO:0000313" key="1">
    <source>
        <dbReference type="EMBL" id="KAG7407837.1"/>
    </source>
</evidence>
<sequence>MRDLDGKPLLKQIATNNKALIDITWDTSKWQGQKVHILVHDSSTAKSWGHINIGDIRVGCHVLGDGKGLSFNILGQGNQVPQSYSACSSYAADSIRPQYHYTPYQG</sequence>
<dbReference type="Proteomes" id="UP000694050">
    <property type="component" value="Unassembled WGS sequence"/>
</dbReference>